<proteinExistence type="predicted"/>
<keyword evidence="2" id="KW-0472">Membrane</keyword>
<dbReference type="RefSeq" id="WP_337317556.1">
    <property type="nucleotide sequence ID" value="NZ_JBBDGN010000002.1"/>
</dbReference>
<reference evidence="3 4" key="1">
    <citation type="submission" date="2024-02" db="EMBL/GenBank/DDBJ databases">
        <authorList>
            <person name="Saticioglu I.B."/>
        </authorList>
    </citation>
    <scope>NUCLEOTIDE SEQUENCE [LARGE SCALE GENOMIC DNA]</scope>
    <source>
        <strain evidence="3 4">Mu-43</strain>
    </source>
</reference>
<dbReference type="EMBL" id="JBBDGN010000002">
    <property type="protein sequence ID" value="MEJ1090760.1"/>
    <property type="molecule type" value="Genomic_DNA"/>
</dbReference>
<feature type="region of interest" description="Disordered" evidence="1">
    <location>
        <begin position="20"/>
        <end position="93"/>
    </location>
</feature>
<name>A0ABU8LIC0_9MICO</name>
<evidence type="ECO:0000313" key="3">
    <source>
        <dbReference type="EMBL" id="MEJ1090760.1"/>
    </source>
</evidence>
<keyword evidence="2" id="KW-0812">Transmembrane</keyword>
<feature type="compositionally biased region" description="Low complexity" evidence="1">
    <location>
        <begin position="47"/>
        <end position="58"/>
    </location>
</feature>
<feature type="compositionally biased region" description="Basic and acidic residues" evidence="1">
    <location>
        <begin position="30"/>
        <end position="39"/>
    </location>
</feature>
<evidence type="ECO:0000256" key="2">
    <source>
        <dbReference type="SAM" id="Phobius"/>
    </source>
</evidence>
<gene>
    <name evidence="3" type="ORF">WDU93_03565</name>
</gene>
<evidence type="ECO:0000313" key="4">
    <source>
        <dbReference type="Proteomes" id="UP001366085"/>
    </source>
</evidence>
<evidence type="ECO:0000256" key="1">
    <source>
        <dbReference type="SAM" id="MobiDB-lite"/>
    </source>
</evidence>
<keyword evidence="4" id="KW-1185">Reference proteome</keyword>
<organism evidence="3 4">
    <name type="scientific">Microbacterium istanbulense</name>
    <dbReference type="NCBI Taxonomy" id="3122049"/>
    <lineage>
        <taxon>Bacteria</taxon>
        <taxon>Bacillati</taxon>
        <taxon>Actinomycetota</taxon>
        <taxon>Actinomycetes</taxon>
        <taxon>Micrococcales</taxon>
        <taxon>Microbacteriaceae</taxon>
        <taxon>Microbacterium</taxon>
    </lineage>
</organism>
<feature type="transmembrane region" description="Helical" evidence="2">
    <location>
        <begin position="99"/>
        <end position="120"/>
    </location>
</feature>
<keyword evidence="2" id="KW-1133">Transmembrane helix</keyword>
<dbReference type="Proteomes" id="UP001366085">
    <property type="component" value="Unassembled WGS sequence"/>
</dbReference>
<feature type="compositionally biased region" description="Low complexity" evidence="1">
    <location>
        <begin position="66"/>
        <end position="76"/>
    </location>
</feature>
<sequence length="369" mass="39888">MLDTEDAARLAQLRRLAYGRGGALTQEQADELRELESRGRSAAVEQVVPDSPAPADADAQPDPDVAETAAAAALPSEEAEPESHGPTSEQRPRSIRRHLIPALVAVAVLVLGGGIGWLLAARAAEAGPAMTAAQSETWADLEAEGDYDPGSVRLVGSKYDASLWQATQDDGKYSCVILTQAERSSFQCLDPAVDHFGSGLTTQLDFVEDDTYTYLWGSLGTDLNGRPFGAIDRQQSDGDGLMYDWRQGFSEAELAEADQLVEAGHNGEMLSVVGYDDDRPVWVTQDEKYCVIVFVDGEKHENCADGYPAGGDVLELMIDETVYQVRMTDNRGPVLTIVQIPEPVVCAEGDPDDSTTQTCALTFDKEKWD</sequence>
<protein>
    <submittedName>
        <fullName evidence="3">Uncharacterized protein</fullName>
    </submittedName>
</protein>
<comment type="caution">
    <text evidence="3">The sequence shown here is derived from an EMBL/GenBank/DDBJ whole genome shotgun (WGS) entry which is preliminary data.</text>
</comment>
<accession>A0ABU8LIC0</accession>